<protein>
    <submittedName>
        <fullName evidence="1">Uncharacterized protein</fullName>
    </submittedName>
</protein>
<dbReference type="EMBL" id="LNQE01000844">
    <property type="protein sequence ID" value="KUG24520.1"/>
    <property type="molecule type" value="Genomic_DNA"/>
</dbReference>
<reference evidence="1" key="1">
    <citation type="journal article" date="2015" name="Proc. Natl. Acad. Sci. U.S.A.">
        <title>Networks of energetic and metabolic interactions define dynamics in microbial communities.</title>
        <authorList>
            <person name="Embree M."/>
            <person name="Liu J.K."/>
            <person name="Al-Bassam M.M."/>
            <person name="Zengler K."/>
        </authorList>
    </citation>
    <scope>NUCLEOTIDE SEQUENCE</scope>
</reference>
<proteinExistence type="predicted"/>
<sequence length="37" mass="4457">MDFFDLLIKKFINVFYSFVKIFTLSEKVILNTPENQN</sequence>
<dbReference type="AlphaFoldDB" id="A0A0W8FUC8"/>
<gene>
    <name evidence="1" type="ORF">ASZ90_005632</name>
</gene>
<accession>A0A0W8FUC8</accession>
<organism evidence="1">
    <name type="scientific">hydrocarbon metagenome</name>
    <dbReference type="NCBI Taxonomy" id="938273"/>
    <lineage>
        <taxon>unclassified sequences</taxon>
        <taxon>metagenomes</taxon>
        <taxon>ecological metagenomes</taxon>
    </lineage>
</organism>
<evidence type="ECO:0000313" key="1">
    <source>
        <dbReference type="EMBL" id="KUG24520.1"/>
    </source>
</evidence>
<name>A0A0W8FUC8_9ZZZZ</name>
<comment type="caution">
    <text evidence="1">The sequence shown here is derived from an EMBL/GenBank/DDBJ whole genome shotgun (WGS) entry which is preliminary data.</text>
</comment>